<dbReference type="InterPro" id="IPR029494">
    <property type="entry name" value="DarT"/>
</dbReference>
<protein>
    <recommendedName>
        <fullName evidence="7">DarT domain-containing protein</fullName>
    </recommendedName>
</protein>
<keyword evidence="2" id="KW-0328">Glycosyltransferase</keyword>
<comment type="similarity">
    <text evidence="6">Belongs to the DarT ADP-ribosyltransferase family.</text>
</comment>
<evidence type="ECO:0000256" key="3">
    <source>
        <dbReference type="ARBA" id="ARBA00022679"/>
    </source>
</evidence>
<feature type="domain" description="DarT" evidence="7">
    <location>
        <begin position="250"/>
        <end position="284"/>
    </location>
</feature>
<proteinExistence type="inferred from homology"/>
<dbReference type="RefSeq" id="WP_338412594.1">
    <property type="nucleotide sequence ID" value="NZ_CP093310.2"/>
</dbReference>
<evidence type="ECO:0000259" key="7">
    <source>
        <dbReference type="PROSITE" id="PS52018"/>
    </source>
</evidence>
<dbReference type="GO" id="GO:0003677">
    <property type="term" value="F:DNA binding"/>
    <property type="evidence" value="ECO:0007669"/>
    <property type="project" value="UniProtKB-UniRule"/>
</dbReference>
<organism evidence="8 9">
    <name type="scientific">Psychrobacter raelei</name>
    <dbReference type="NCBI Taxonomy" id="2565531"/>
    <lineage>
        <taxon>Bacteria</taxon>
        <taxon>Pseudomonadati</taxon>
        <taxon>Pseudomonadota</taxon>
        <taxon>Gammaproteobacteria</taxon>
        <taxon>Moraxellales</taxon>
        <taxon>Moraxellaceae</taxon>
        <taxon>Psychrobacter</taxon>
    </lineage>
</organism>
<keyword evidence="5 6" id="KW-0238">DNA-binding</keyword>
<evidence type="ECO:0000256" key="5">
    <source>
        <dbReference type="ARBA" id="ARBA00023125"/>
    </source>
</evidence>
<keyword evidence="1 6" id="KW-1277">Toxin-antitoxin system</keyword>
<dbReference type="KEGG" id="prae:MN210_04825"/>
<evidence type="ECO:0000313" key="9">
    <source>
        <dbReference type="Proteomes" id="UP000829560"/>
    </source>
</evidence>
<accession>A0AAT9PG06</accession>
<reference evidence="8" key="1">
    <citation type="submission" date="2024-03" db="EMBL/GenBank/DDBJ databases">
        <title>Psychrobacter raelis sp. nov. isolated from a dog with peritonitis.</title>
        <authorList>
            <person name="Schiavone A."/>
            <person name="Manzulli V."/>
            <person name="Camarda A."/>
            <person name="Cafiero M.A."/>
            <person name="Vasco I."/>
            <person name="Marino L."/>
            <person name="Pennuzzi G."/>
            <person name="Serrecchia L."/>
            <person name="Galante D."/>
            <person name="Pugliese N."/>
        </authorList>
    </citation>
    <scope>NUCLEOTIDE SEQUENCE</scope>
    <source>
        <strain evidence="8">PraFG1</strain>
    </source>
</reference>
<dbReference type="PROSITE" id="PS52018">
    <property type="entry name" value="DART"/>
    <property type="match status" value="1"/>
</dbReference>
<comment type="caution">
    <text evidence="6">Lacks conserved residue(s) required for the propagation of feature annotation.</text>
</comment>
<evidence type="ECO:0000256" key="6">
    <source>
        <dbReference type="PROSITE-ProRule" id="PRU01362"/>
    </source>
</evidence>
<dbReference type="GO" id="GO:0016779">
    <property type="term" value="F:nucleotidyltransferase activity"/>
    <property type="evidence" value="ECO:0007669"/>
    <property type="project" value="UniProtKB-KW"/>
</dbReference>
<evidence type="ECO:0000256" key="2">
    <source>
        <dbReference type="ARBA" id="ARBA00022676"/>
    </source>
</evidence>
<sequence length="284" mass="32314">MYGFFSIAQFAKSIGVQAKPNLFDYLIEAGLLNKVNNKYLLTPKGENYGAYRYKEDGNWWVVWDKDLLYPVAKKLLEQTTDNDNQLYKSTYDYAQEFGIDVQTINYYLSSLGLLTKDRELGLTLKGKGYGAIKPKGKGKSDIAWNTAALAPLIEPLRNKFHESVNPASFLSTTKYGNIVGVDAKTCLFDFLQDQGLLEKIEGSYTLTKKGEVFGDYFHKDNGESWVVWYKPLLDILVLPIKEKLLGDMEFGLFHMTHINNLKNILANGLYSHSQMTDYFDISNL</sequence>
<evidence type="ECO:0000313" key="8">
    <source>
        <dbReference type="EMBL" id="UNK06021.2"/>
    </source>
</evidence>
<name>A0AAT9PG06_9GAMM</name>
<evidence type="ECO:0000256" key="1">
    <source>
        <dbReference type="ARBA" id="ARBA00022649"/>
    </source>
</evidence>
<gene>
    <name evidence="8" type="ORF">MN210_04825</name>
</gene>
<dbReference type="GO" id="GO:0016757">
    <property type="term" value="F:glycosyltransferase activity"/>
    <property type="evidence" value="ECO:0007669"/>
    <property type="project" value="UniProtKB-KW"/>
</dbReference>
<keyword evidence="3" id="KW-0808">Transferase</keyword>
<evidence type="ECO:0000256" key="4">
    <source>
        <dbReference type="ARBA" id="ARBA00022695"/>
    </source>
</evidence>
<dbReference type="AlphaFoldDB" id="A0AAT9PG06"/>
<dbReference type="Proteomes" id="UP000829560">
    <property type="component" value="Chromosome"/>
</dbReference>
<keyword evidence="4" id="KW-0548">Nucleotidyltransferase</keyword>
<keyword evidence="9" id="KW-1185">Reference proteome</keyword>
<dbReference type="EMBL" id="CP093310">
    <property type="protein sequence ID" value="UNK06021.2"/>
    <property type="molecule type" value="Genomic_DNA"/>
</dbReference>